<dbReference type="InterPro" id="IPR003602">
    <property type="entry name" value="Topo_IA_DNA-bd_dom"/>
</dbReference>
<evidence type="ECO:0000256" key="5">
    <source>
        <dbReference type="ARBA" id="ARBA00023125"/>
    </source>
</evidence>
<sequence length="636" mass="73394">MSLGLIIAEKPDVAKSISYSVNSKSTRSDGYFSGDRYITTFLFGHMYELFDAQDYDPSLEEWNRINYPFIPSEFKYKEINKGNIKKQLRVIKKLINRSDIDHVVIGTDSELEGQLISGILIKELEISKPLKRLWINSHTPEEVKKGMSNLKDYKEYKNYEIASFCRQHMDWIIGINYTVLSTISFGYNAEKNKGQAINVGRVILPTLKLIYDREKEIKEFIKVPYYELKAIFKTNKQQYEGLYIKDDKSTKFNRRESLENVKIKLYGKYGVIVEKEEEVLKEVPPLLFNLTDLQGHISSKYNIPSDKTKEIAQELYEKGYISYPRTASRHLDDTQDSEVEKALEILAKGYPSDYNIRFKKDKRIFDSSKVDSHPALTPTYIVPPDLNGDKLLVYEEIKKRFISAFMPANEYEQTTFITDVENHKFITKEKILVREGWMKLYKDEKSQNVLKLNIKVNDISKIEHLQIIDKETEPPKKYTEKSLFSAMEYCGKKVSEDDVEHILKGYSIGTVDSRSTTVKKMLDLGYIERKGKSLSITLLGKELVEVFPVRELLDTDFTGRIQKSLKDIEKGTIKAEVFMDRMKAFVISNSNNFVETQLTSINNKGDGSVSEDKNKSLGKCPICGKEVVENKKAFGC</sequence>
<dbReference type="CDD" id="cd00186">
    <property type="entry name" value="TOP1Ac"/>
    <property type="match status" value="1"/>
</dbReference>
<dbReference type="CDD" id="cd03362">
    <property type="entry name" value="TOPRIM_TopoIA_TopoIII"/>
    <property type="match status" value="1"/>
</dbReference>
<evidence type="ECO:0000256" key="10">
    <source>
        <dbReference type="ARBA" id="ARBA00032877"/>
    </source>
</evidence>
<evidence type="ECO:0000256" key="1">
    <source>
        <dbReference type="ARBA" id="ARBA00000213"/>
    </source>
</evidence>
<evidence type="ECO:0000256" key="8">
    <source>
        <dbReference type="ARBA" id="ARBA00031985"/>
    </source>
</evidence>
<evidence type="ECO:0000313" key="13">
    <source>
        <dbReference type="EMBL" id="MCQ4924876.1"/>
    </source>
</evidence>
<organism evidence="13 14">
    <name type="scientific">Tissierella carlieri</name>
    <dbReference type="NCBI Taxonomy" id="689904"/>
    <lineage>
        <taxon>Bacteria</taxon>
        <taxon>Bacillati</taxon>
        <taxon>Bacillota</taxon>
        <taxon>Tissierellia</taxon>
        <taxon>Tissierellales</taxon>
        <taxon>Tissierellaceae</taxon>
        <taxon>Tissierella</taxon>
    </lineage>
</organism>
<gene>
    <name evidence="13" type="ORF">NE686_17370</name>
</gene>
<evidence type="ECO:0000256" key="6">
    <source>
        <dbReference type="ARBA" id="ARBA00023235"/>
    </source>
</evidence>
<dbReference type="InterPro" id="IPR013825">
    <property type="entry name" value="Topo_IA_cen_sub2"/>
</dbReference>
<dbReference type="Pfam" id="PF01751">
    <property type="entry name" value="Toprim"/>
    <property type="match status" value="1"/>
</dbReference>
<dbReference type="InterPro" id="IPR006171">
    <property type="entry name" value="TOPRIM_dom"/>
</dbReference>
<dbReference type="InterPro" id="IPR023405">
    <property type="entry name" value="Topo_IA_core_domain"/>
</dbReference>
<dbReference type="Pfam" id="PF01131">
    <property type="entry name" value="Topoisom_bac"/>
    <property type="match status" value="1"/>
</dbReference>
<dbReference type="SMART" id="SM00437">
    <property type="entry name" value="TOP1Ac"/>
    <property type="match status" value="1"/>
</dbReference>
<feature type="domain" description="Toprim" evidence="11">
    <location>
        <begin position="3"/>
        <end position="140"/>
    </location>
</feature>
<keyword evidence="5" id="KW-0238">DNA-binding</keyword>
<evidence type="ECO:0000256" key="4">
    <source>
        <dbReference type="ARBA" id="ARBA00023029"/>
    </source>
</evidence>
<dbReference type="Gene3D" id="3.40.50.140">
    <property type="match status" value="1"/>
</dbReference>
<protein>
    <recommendedName>
        <fullName evidence="3">DNA topoisomerase</fullName>
        <ecNumber evidence="3">5.6.2.1</ecNumber>
    </recommendedName>
    <alternativeName>
        <fullName evidence="10">Omega-protein</fullName>
    </alternativeName>
    <alternativeName>
        <fullName evidence="9">Relaxing enzyme</fullName>
    </alternativeName>
    <alternativeName>
        <fullName evidence="7">Swivelase</fullName>
    </alternativeName>
    <alternativeName>
        <fullName evidence="8">Untwisting enzyme</fullName>
    </alternativeName>
</protein>
<evidence type="ECO:0000256" key="3">
    <source>
        <dbReference type="ARBA" id="ARBA00012891"/>
    </source>
</evidence>
<evidence type="ECO:0000256" key="7">
    <source>
        <dbReference type="ARBA" id="ARBA00030003"/>
    </source>
</evidence>
<keyword evidence="14" id="KW-1185">Reference proteome</keyword>
<name>A0ABT1SEG3_9FIRM</name>
<dbReference type="SMART" id="SM00436">
    <property type="entry name" value="TOP1Bc"/>
    <property type="match status" value="1"/>
</dbReference>
<dbReference type="EC" id="5.6.2.1" evidence="3"/>
<dbReference type="Gene3D" id="1.10.460.10">
    <property type="entry name" value="Topoisomerase I, domain 2"/>
    <property type="match status" value="1"/>
</dbReference>
<accession>A0ABT1SEG3</accession>
<keyword evidence="6 13" id="KW-0413">Isomerase</keyword>
<dbReference type="Proteomes" id="UP001524478">
    <property type="component" value="Unassembled WGS sequence"/>
</dbReference>
<feature type="domain" description="Topo IA-type catalytic" evidence="12">
    <location>
        <begin position="156"/>
        <end position="590"/>
    </location>
</feature>
<evidence type="ECO:0000256" key="9">
    <source>
        <dbReference type="ARBA" id="ARBA00032235"/>
    </source>
</evidence>
<dbReference type="InterPro" id="IPR013826">
    <property type="entry name" value="Topo_IA_cen_sub3"/>
</dbReference>
<dbReference type="SUPFAM" id="SSF56712">
    <property type="entry name" value="Prokaryotic type I DNA topoisomerase"/>
    <property type="match status" value="1"/>
</dbReference>
<dbReference type="InterPro" id="IPR013824">
    <property type="entry name" value="Topo_IA_cen_sub1"/>
</dbReference>
<comment type="similarity">
    <text evidence="2">Belongs to the type IA topoisomerase family.</text>
</comment>
<comment type="catalytic activity">
    <reaction evidence="1">
        <text>ATP-independent breakage of single-stranded DNA, followed by passage and rejoining.</text>
        <dbReference type="EC" id="5.6.2.1"/>
    </reaction>
</comment>
<evidence type="ECO:0000313" key="14">
    <source>
        <dbReference type="Proteomes" id="UP001524478"/>
    </source>
</evidence>
<dbReference type="EMBL" id="JANGAC010000016">
    <property type="protein sequence ID" value="MCQ4924876.1"/>
    <property type="molecule type" value="Genomic_DNA"/>
</dbReference>
<dbReference type="InterPro" id="IPR034144">
    <property type="entry name" value="TOPRIM_TopoIII"/>
</dbReference>
<comment type="caution">
    <text evidence="13">The sequence shown here is derived from an EMBL/GenBank/DDBJ whole genome shotgun (WGS) entry which is preliminary data.</text>
</comment>
<dbReference type="PANTHER" id="PTHR11390:SF21">
    <property type="entry name" value="DNA TOPOISOMERASE 3-ALPHA"/>
    <property type="match status" value="1"/>
</dbReference>
<dbReference type="PROSITE" id="PS50880">
    <property type="entry name" value="TOPRIM"/>
    <property type="match status" value="1"/>
</dbReference>
<dbReference type="InterPro" id="IPR013497">
    <property type="entry name" value="Topo_IA_cen"/>
</dbReference>
<dbReference type="PRINTS" id="PR00417">
    <property type="entry name" value="PRTPISMRASEI"/>
</dbReference>
<dbReference type="PROSITE" id="PS52039">
    <property type="entry name" value="TOPO_IA_2"/>
    <property type="match status" value="1"/>
</dbReference>
<dbReference type="SMART" id="SM00493">
    <property type="entry name" value="TOPRIM"/>
    <property type="match status" value="1"/>
</dbReference>
<dbReference type="PANTHER" id="PTHR11390">
    <property type="entry name" value="PROKARYOTIC DNA TOPOISOMERASE"/>
    <property type="match status" value="1"/>
</dbReference>
<reference evidence="13 14" key="1">
    <citation type="submission" date="2022-06" db="EMBL/GenBank/DDBJ databases">
        <title>Isolation of gut microbiota from human fecal samples.</title>
        <authorList>
            <person name="Pamer E.G."/>
            <person name="Barat B."/>
            <person name="Waligurski E."/>
            <person name="Medina S."/>
            <person name="Paddock L."/>
            <person name="Mostad J."/>
        </authorList>
    </citation>
    <scope>NUCLEOTIDE SEQUENCE [LARGE SCALE GENOMIC DNA]</scope>
    <source>
        <strain evidence="13 14">DFI.7.95</strain>
    </source>
</reference>
<evidence type="ECO:0000256" key="2">
    <source>
        <dbReference type="ARBA" id="ARBA00009446"/>
    </source>
</evidence>
<dbReference type="Gene3D" id="1.10.290.10">
    <property type="entry name" value="Topoisomerase I, domain 4"/>
    <property type="match status" value="1"/>
</dbReference>
<proteinExistence type="inferred from homology"/>
<dbReference type="InterPro" id="IPR003601">
    <property type="entry name" value="Topo_IA_2"/>
</dbReference>
<dbReference type="RefSeq" id="WP_256312466.1">
    <property type="nucleotide sequence ID" value="NZ_JANGAC010000016.1"/>
</dbReference>
<evidence type="ECO:0000259" key="11">
    <source>
        <dbReference type="PROSITE" id="PS50880"/>
    </source>
</evidence>
<evidence type="ECO:0000259" key="12">
    <source>
        <dbReference type="PROSITE" id="PS52039"/>
    </source>
</evidence>
<keyword evidence="4" id="KW-0799">Topoisomerase</keyword>
<dbReference type="Gene3D" id="2.70.20.10">
    <property type="entry name" value="Topoisomerase I, domain 3"/>
    <property type="match status" value="1"/>
</dbReference>
<dbReference type="GO" id="GO:0016853">
    <property type="term" value="F:isomerase activity"/>
    <property type="evidence" value="ECO:0007669"/>
    <property type="project" value="UniProtKB-KW"/>
</dbReference>
<dbReference type="InterPro" id="IPR000380">
    <property type="entry name" value="Topo_IA"/>
</dbReference>